<evidence type="ECO:0000313" key="2">
    <source>
        <dbReference type="Proteomes" id="UP001218218"/>
    </source>
</evidence>
<accession>A0AAD6ZN79</accession>
<keyword evidence="2" id="KW-1185">Reference proteome</keyword>
<protein>
    <submittedName>
        <fullName evidence="1">Uncharacterized protein</fullName>
    </submittedName>
</protein>
<organism evidence="1 2">
    <name type="scientific">Mycena albidolilacea</name>
    <dbReference type="NCBI Taxonomy" id="1033008"/>
    <lineage>
        <taxon>Eukaryota</taxon>
        <taxon>Fungi</taxon>
        <taxon>Dikarya</taxon>
        <taxon>Basidiomycota</taxon>
        <taxon>Agaricomycotina</taxon>
        <taxon>Agaricomycetes</taxon>
        <taxon>Agaricomycetidae</taxon>
        <taxon>Agaricales</taxon>
        <taxon>Marasmiineae</taxon>
        <taxon>Mycenaceae</taxon>
        <taxon>Mycena</taxon>
    </lineage>
</organism>
<gene>
    <name evidence="1" type="ORF">DFH08DRAFT_966858</name>
</gene>
<dbReference type="Proteomes" id="UP001218218">
    <property type="component" value="Unassembled WGS sequence"/>
</dbReference>
<comment type="caution">
    <text evidence="1">The sequence shown here is derived from an EMBL/GenBank/DDBJ whole genome shotgun (WGS) entry which is preliminary data.</text>
</comment>
<proteinExistence type="predicted"/>
<name>A0AAD6ZN79_9AGAR</name>
<dbReference type="EMBL" id="JARIHO010000037">
    <property type="protein sequence ID" value="KAJ7330292.1"/>
    <property type="molecule type" value="Genomic_DNA"/>
</dbReference>
<reference evidence="1" key="1">
    <citation type="submission" date="2023-03" db="EMBL/GenBank/DDBJ databases">
        <title>Massive genome expansion in bonnet fungi (Mycena s.s.) driven by repeated elements and novel gene families across ecological guilds.</title>
        <authorList>
            <consortium name="Lawrence Berkeley National Laboratory"/>
            <person name="Harder C.B."/>
            <person name="Miyauchi S."/>
            <person name="Viragh M."/>
            <person name="Kuo A."/>
            <person name="Thoen E."/>
            <person name="Andreopoulos B."/>
            <person name="Lu D."/>
            <person name="Skrede I."/>
            <person name="Drula E."/>
            <person name="Henrissat B."/>
            <person name="Morin E."/>
            <person name="Kohler A."/>
            <person name="Barry K."/>
            <person name="LaButti K."/>
            <person name="Morin E."/>
            <person name="Salamov A."/>
            <person name="Lipzen A."/>
            <person name="Mereny Z."/>
            <person name="Hegedus B."/>
            <person name="Baldrian P."/>
            <person name="Stursova M."/>
            <person name="Weitz H."/>
            <person name="Taylor A."/>
            <person name="Grigoriev I.V."/>
            <person name="Nagy L.G."/>
            <person name="Martin F."/>
            <person name="Kauserud H."/>
        </authorList>
    </citation>
    <scope>NUCLEOTIDE SEQUENCE</scope>
    <source>
        <strain evidence="1">CBHHK002</strain>
    </source>
</reference>
<evidence type="ECO:0000313" key="1">
    <source>
        <dbReference type="EMBL" id="KAJ7330292.1"/>
    </source>
</evidence>
<sequence>MLAACAPAPFAVRPRAVCCPCAVRCPILPSLALGAHATRCHAVRPPRLCSLHRASAQFVAPRARARCTRPRAVRCSPLAPFAVRPLCRSLPAPLRCSLPDPHAQCLHHSLPALPCRSVPAPPCARSPPPSRLIPAVCMLDRLSCTLVCFRPDTPIPTHS</sequence>
<dbReference type="AlphaFoldDB" id="A0AAD6ZN79"/>